<gene>
    <name evidence="7" type="ORF">SPAPADRAFT_59689</name>
</gene>
<dbReference type="InParanoid" id="G3AHV5"/>
<evidence type="ECO:0000256" key="3">
    <source>
        <dbReference type="ARBA" id="ARBA00022837"/>
    </source>
</evidence>
<dbReference type="CDD" id="cd00051">
    <property type="entry name" value="EFh"/>
    <property type="match status" value="2"/>
</dbReference>
<dbReference type="GeneID" id="18873030"/>
<evidence type="ECO:0000313" key="8">
    <source>
        <dbReference type="Proteomes" id="UP000000709"/>
    </source>
</evidence>
<sequence length="183" mass="21343">MAFSGRKSTLDYQPQTTSPFPGNKRTPGQQQQQPTVKQELLDEQRIEIREAFSIFDMNGDGYLDYHECKVAFRALGFDLPKRQVLDIITEYDTDDTNLINYDNFFKVVGQMILERDPLDEIKRAFKLFDEDNTGKISLRNLRKIAKDLGENLTDEELRAMIEEFDLDEDGEINEQEFIKICTE</sequence>
<reference evidence="7 8" key="1">
    <citation type="journal article" date="2011" name="Proc. Natl. Acad. Sci. U.S.A.">
        <title>Comparative genomics of xylose-fermenting fungi for enhanced biofuel production.</title>
        <authorList>
            <person name="Wohlbach D.J."/>
            <person name="Kuo A."/>
            <person name="Sato T.K."/>
            <person name="Potts K.M."/>
            <person name="Salamov A.A."/>
            <person name="LaButti K.M."/>
            <person name="Sun H."/>
            <person name="Clum A."/>
            <person name="Pangilinan J.L."/>
            <person name="Lindquist E.A."/>
            <person name="Lucas S."/>
            <person name="Lapidus A."/>
            <person name="Jin M."/>
            <person name="Gunawan C."/>
            <person name="Balan V."/>
            <person name="Dale B.E."/>
            <person name="Jeffries T.W."/>
            <person name="Zinkel R."/>
            <person name="Barry K.W."/>
            <person name="Grigoriev I.V."/>
            <person name="Gasch A.P."/>
        </authorList>
    </citation>
    <scope>NUCLEOTIDE SEQUENCE [LARGE SCALE GENOMIC DNA]</scope>
    <source>
        <strain evidence="8">NRRL Y-27907 / 11-Y1</strain>
    </source>
</reference>
<dbReference type="InterPro" id="IPR018247">
    <property type="entry name" value="EF_Hand_1_Ca_BS"/>
</dbReference>
<dbReference type="RefSeq" id="XP_007373853.1">
    <property type="nucleotide sequence ID" value="XM_007373791.1"/>
</dbReference>
<keyword evidence="2" id="KW-0677">Repeat</keyword>
<dbReference type="GO" id="GO:0042802">
    <property type="term" value="F:identical protein binding"/>
    <property type="evidence" value="ECO:0007669"/>
    <property type="project" value="EnsemblFungi"/>
</dbReference>
<dbReference type="PANTHER" id="PTHR23048">
    <property type="entry name" value="MYOSIN LIGHT CHAIN 1, 3"/>
    <property type="match status" value="1"/>
</dbReference>
<dbReference type="GO" id="GO:0043161">
    <property type="term" value="P:proteasome-mediated ubiquitin-dependent protein catabolic process"/>
    <property type="evidence" value="ECO:0007669"/>
    <property type="project" value="EnsemblFungi"/>
</dbReference>
<feature type="domain" description="EF-hand" evidence="6">
    <location>
        <begin position="43"/>
        <end position="78"/>
    </location>
</feature>
<dbReference type="GO" id="GO:0005509">
    <property type="term" value="F:calcium ion binding"/>
    <property type="evidence" value="ECO:0007669"/>
    <property type="project" value="InterPro"/>
</dbReference>
<dbReference type="InterPro" id="IPR002048">
    <property type="entry name" value="EF_hand_dom"/>
</dbReference>
<dbReference type="InterPro" id="IPR050230">
    <property type="entry name" value="CALM/Myosin/TropC-like"/>
</dbReference>
<dbReference type="PROSITE" id="PS00018">
    <property type="entry name" value="EF_HAND_1"/>
    <property type="match status" value="1"/>
</dbReference>
<name>G3AHV5_SPAPN</name>
<dbReference type="OrthoDB" id="343296at2759"/>
<dbReference type="GO" id="GO:0030474">
    <property type="term" value="P:spindle pole body duplication"/>
    <property type="evidence" value="ECO:0007669"/>
    <property type="project" value="EnsemblFungi"/>
</dbReference>
<accession>G3AHV5</accession>
<dbReference type="STRING" id="619300.G3AHV5"/>
<evidence type="ECO:0000256" key="1">
    <source>
        <dbReference type="ARBA" id="ARBA00022723"/>
    </source>
</evidence>
<dbReference type="GO" id="GO:0016460">
    <property type="term" value="C:myosin II complex"/>
    <property type="evidence" value="ECO:0007669"/>
    <property type="project" value="TreeGrafter"/>
</dbReference>
<organism evidence="8">
    <name type="scientific">Spathaspora passalidarum (strain NRRL Y-27907 / 11-Y1)</name>
    <dbReference type="NCBI Taxonomy" id="619300"/>
    <lineage>
        <taxon>Eukaryota</taxon>
        <taxon>Fungi</taxon>
        <taxon>Dikarya</taxon>
        <taxon>Ascomycota</taxon>
        <taxon>Saccharomycotina</taxon>
        <taxon>Pichiomycetes</taxon>
        <taxon>Debaryomycetaceae</taxon>
        <taxon>Spathaspora</taxon>
    </lineage>
</organism>
<dbReference type="PANTHER" id="PTHR23048:SF48">
    <property type="entry name" value="CENTRIN 3"/>
    <property type="match status" value="1"/>
</dbReference>
<dbReference type="KEGG" id="spaa:SPAPADRAFT_59689"/>
<dbReference type="EMBL" id="GL996500">
    <property type="protein sequence ID" value="EGW34269.1"/>
    <property type="molecule type" value="Genomic_DNA"/>
</dbReference>
<dbReference type="AlphaFoldDB" id="G3AHV5"/>
<feature type="domain" description="EF-hand" evidence="6">
    <location>
        <begin position="116"/>
        <end position="151"/>
    </location>
</feature>
<dbReference type="OMA" id="EFFMIMK"/>
<dbReference type="InterPro" id="IPR011992">
    <property type="entry name" value="EF-hand-dom_pair"/>
</dbReference>
<proteinExistence type="predicted"/>
<dbReference type="GO" id="GO:0070390">
    <property type="term" value="C:transcription export complex 2"/>
    <property type="evidence" value="ECO:0007669"/>
    <property type="project" value="EnsemblFungi"/>
</dbReference>
<keyword evidence="3" id="KW-0106">Calcium</keyword>
<dbReference type="FunCoup" id="G3AHV5">
    <property type="interactions" value="876"/>
</dbReference>
<evidence type="ECO:0000256" key="2">
    <source>
        <dbReference type="ARBA" id="ARBA00022737"/>
    </source>
</evidence>
<dbReference type="Gene3D" id="1.10.238.10">
    <property type="entry name" value="EF-hand"/>
    <property type="match status" value="2"/>
</dbReference>
<dbReference type="HOGENOM" id="CLU_061288_18_1_1"/>
<dbReference type="SMART" id="SM00054">
    <property type="entry name" value="EFh"/>
    <property type="match status" value="4"/>
</dbReference>
<evidence type="ECO:0000256" key="4">
    <source>
        <dbReference type="ARBA" id="ARBA00070017"/>
    </source>
</evidence>
<keyword evidence="8" id="KW-1185">Reference proteome</keyword>
<dbReference type="GO" id="GO:0048193">
    <property type="term" value="P:Golgi vesicle transport"/>
    <property type="evidence" value="ECO:0007669"/>
    <property type="project" value="EnsemblFungi"/>
</dbReference>
<feature type="compositionally biased region" description="Polar residues" evidence="5">
    <location>
        <begin position="1"/>
        <end position="20"/>
    </location>
</feature>
<evidence type="ECO:0000259" key="6">
    <source>
        <dbReference type="PROSITE" id="PS50222"/>
    </source>
</evidence>
<dbReference type="PROSITE" id="PS50222">
    <property type="entry name" value="EF_HAND_2"/>
    <property type="match status" value="3"/>
</dbReference>
<dbReference type="Proteomes" id="UP000000709">
    <property type="component" value="Unassembled WGS sequence"/>
</dbReference>
<dbReference type="Pfam" id="PF13499">
    <property type="entry name" value="EF-hand_7"/>
    <property type="match status" value="2"/>
</dbReference>
<protein>
    <recommendedName>
        <fullName evidence="4">Cell division control protein 31</fullName>
    </recommendedName>
</protein>
<dbReference type="eggNOG" id="KOG0028">
    <property type="taxonomic scope" value="Eukaryota"/>
</dbReference>
<evidence type="ECO:0000313" key="7">
    <source>
        <dbReference type="EMBL" id="EGW34269.1"/>
    </source>
</evidence>
<feature type="region of interest" description="Disordered" evidence="5">
    <location>
        <begin position="1"/>
        <end position="37"/>
    </location>
</feature>
<keyword evidence="1" id="KW-0479">Metal-binding</keyword>
<feature type="domain" description="EF-hand" evidence="6">
    <location>
        <begin position="152"/>
        <end position="183"/>
    </location>
</feature>
<dbReference type="GO" id="GO:0005825">
    <property type="term" value="C:half bridge of spindle pole body"/>
    <property type="evidence" value="ECO:0007669"/>
    <property type="project" value="EnsemblFungi"/>
</dbReference>
<dbReference type="FunFam" id="1.10.238.10:FF:000077">
    <property type="entry name" value="Centrin 1"/>
    <property type="match status" value="1"/>
</dbReference>
<evidence type="ECO:0000256" key="5">
    <source>
        <dbReference type="SAM" id="MobiDB-lite"/>
    </source>
</evidence>
<dbReference type="SUPFAM" id="SSF47473">
    <property type="entry name" value="EF-hand"/>
    <property type="match status" value="1"/>
</dbReference>